<dbReference type="GO" id="GO:1902603">
    <property type="term" value="P:carnitine transmembrane transport"/>
    <property type="evidence" value="ECO:0007669"/>
    <property type="project" value="TreeGrafter"/>
</dbReference>
<evidence type="ECO:0000313" key="11">
    <source>
        <dbReference type="EMBL" id="RWS06021.1"/>
    </source>
</evidence>
<dbReference type="GO" id="GO:0031966">
    <property type="term" value="C:mitochondrial membrane"/>
    <property type="evidence" value="ECO:0007669"/>
    <property type="project" value="UniProtKB-SubCell"/>
</dbReference>
<gene>
    <name evidence="11" type="ORF">B4U79_05432</name>
    <name evidence="12" type="ORF">B4U79_09420</name>
</gene>
<dbReference type="GO" id="GO:0015227">
    <property type="term" value="F:O-acyl-L-carnitine transmembrane transporter activity"/>
    <property type="evidence" value="ECO:0007669"/>
    <property type="project" value="TreeGrafter"/>
</dbReference>
<dbReference type="Pfam" id="PF00153">
    <property type="entry name" value="Mito_carr"/>
    <property type="match status" value="3"/>
</dbReference>
<evidence type="ECO:0000256" key="6">
    <source>
        <dbReference type="ARBA" id="ARBA00022989"/>
    </source>
</evidence>
<organism evidence="12 13">
    <name type="scientific">Dinothrombium tinctorium</name>
    <dbReference type="NCBI Taxonomy" id="1965070"/>
    <lineage>
        <taxon>Eukaryota</taxon>
        <taxon>Metazoa</taxon>
        <taxon>Ecdysozoa</taxon>
        <taxon>Arthropoda</taxon>
        <taxon>Chelicerata</taxon>
        <taxon>Arachnida</taxon>
        <taxon>Acari</taxon>
        <taxon>Acariformes</taxon>
        <taxon>Trombidiformes</taxon>
        <taxon>Prostigmata</taxon>
        <taxon>Anystina</taxon>
        <taxon>Parasitengona</taxon>
        <taxon>Trombidioidea</taxon>
        <taxon>Trombidiidae</taxon>
        <taxon>Dinothrombium</taxon>
    </lineage>
</organism>
<reference evidence="12 13" key="1">
    <citation type="journal article" date="2018" name="Gigascience">
        <title>Genomes of trombidid mites reveal novel predicted allergens and laterally-transferred genes associated with secondary metabolism.</title>
        <authorList>
            <person name="Dong X."/>
            <person name="Chaisiri K."/>
            <person name="Xia D."/>
            <person name="Armstrong S.D."/>
            <person name="Fang Y."/>
            <person name="Donnelly M.J."/>
            <person name="Kadowaki T."/>
            <person name="McGarry J.W."/>
            <person name="Darby A.C."/>
            <person name="Makepeace B.L."/>
        </authorList>
    </citation>
    <scope>NUCLEOTIDE SEQUENCE [LARGE SCALE GENOMIC DNA]</scope>
    <source>
        <strain evidence="12">UoL-WK</strain>
    </source>
</reference>
<dbReference type="OrthoDB" id="193856at2759"/>
<keyword evidence="8 9" id="KW-0472">Membrane</keyword>
<feature type="repeat" description="Solcar" evidence="9">
    <location>
        <begin position="108"/>
        <end position="196"/>
    </location>
</feature>
<dbReference type="SUPFAM" id="SSF103506">
    <property type="entry name" value="Mitochondrial carrier"/>
    <property type="match status" value="1"/>
</dbReference>
<comment type="caution">
    <text evidence="12">The sequence shown here is derived from an EMBL/GenBank/DDBJ whole genome shotgun (WGS) entry which is preliminary data.</text>
</comment>
<name>A0A3S3P6H1_9ACAR</name>
<sequence length="298" mass="32789">MSKEEIIELAKDLIAGAVSGVCGVIVGHPFDTIKVKLQTMPIPGEGEAPRYSGSFDCGRKIIVREGFFKGLFKGVSAPILSGTPINAACFFSYGVGKQLQQTNLDDKLTYTQVFIAGMISGLGSVLVITPSERVKCLIQAEEGSSHRKYKGAFDCTFKILKTEGLKGMFKGTAITSVREIPASGLYFLTYEWLKNHLSKESSKEHQSSIPVIVAGGFAGMAYWTLALPSDIIKSRVQTEPGNDHRLLRMFTSLVKYEGILTFYRGFDAVLIRAFPTNAIIFLTYELTMKCLNFLFPHV</sequence>
<feature type="repeat" description="Solcar" evidence="9">
    <location>
        <begin position="206"/>
        <end position="290"/>
    </location>
</feature>
<dbReference type="GO" id="GO:0006839">
    <property type="term" value="P:mitochondrial transport"/>
    <property type="evidence" value="ECO:0007669"/>
    <property type="project" value="TreeGrafter"/>
</dbReference>
<dbReference type="STRING" id="1965070.A0A3S3P6H1"/>
<evidence type="ECO:0000256" key="3">
    <source>
        <dbReference type="ARBA" id="ARBA00022448"/>
    </source>
</evidence>
<dbReference type="Proteomes" id="UP000285301">
    <property type="component" value="Unassembled WGS sequence"/>
</dbReference>
<evidence type="ECO:0000313" key="12">
    <source>
        <dbReference type="EMBL" id="RWS06227.1"/>
    </source>
</evidence>
<reference evidence="12" key="2">
    <citation type="submission" date="2018-11" db="EMBL/GenBank/DDBJ databases">
        <title>Trombidioid mite genomics.</title>
        <authorList>
            <person name="Dong X."/>
        </authorList>
    </citation>
    <scope>NUCLEOTIDE SEQUENCE</scope>
    <source>
        <strain evidence="12">UoL-WK</strain>
    </source>
</reference>
<keyword evidence="6" id="KW-1133">Transmembrane helix</keyword>
<dbReference type="EMBL" id="NCKU01004389">
    <property type="protein sequence ID" value="RWS06021.1"/>
    <property type="molecule type" value="Genomic_DNA"/>
</dbReference>
<evidence type="ECO:0000256" key="1">
    <source>
        <dbReference type="ARBA" id="ARBA00004225"/>
    </source>
</evidence>
<dbReference type="Gene3D" id="1.50.40.10">
    <property type="entry name" value="Mitochondrial carrier domain"/>
    <property type="match status" value="2"/>
</dbReference>
<dbReference type="InterPro" id="IPR023395">
    <property type="entry name" value="MCP_dom_sf"/>
</dbReference>
<comment type="subcellular location">
    <subcellularLocation>
        <location evidence="1">Mitochondrion membrane</location>
        <topology evidence="1">Multi-pass membrane protein</topology>
    </subcellularLocation>
</comment>
<dbReference type="InterPro" id="IPR018108">
    <property type="entry name" value="MCP_transmembrane"/>
</dbReference>
<dbReference type="PROSITE" id="PS50920">
    <property type="entry name" value="SOLCAR"/>
    <property type="match status" value="3"/>
</dbReference>
<dbReference type="PANTHER" id="PTHR45624">
    <property type="entry name" value="MITOCHONDRIAL BASIC AMINO ACIDS TRANSPORTER-RELATED"/>
    <property type="match status" value="1"/>
</dbReference>
<accession>A0A3S3P6H1</accession>
<proteinExistence type="inferred from homology"/>
<evidence type="ECO:0000256" key="2">
    <source>
        <dbReference type="ARBA" id="ARBA00006375"/>
    </source>
</evidence>
<keyword evidence="3 10" id="KW-0813">Transport</keyword>
<feature type="repeat" description="Solcar" evidence="9">
    <location>
        <begin position="7"/>
        <end position="99"/>
    </location>
</feature>
<keyword evidence="13" id="KW-1185">Reference proteome</keyword>
<evidence type="ECO:0000256" key="5">
    <source>
        <dbReference type="ARBA" id="ARBA00022737"/>
    </source>
</evidence>
<evidence type="ECO:0000256" key="9">
    <source>
        <dbReference type="PROSITE-ProRule" id="PRU00282"/>
    </source>
</evidence>
<evidence type="ECO:0000256" key="8">
    <source>
        <dbReference type="ARBA" id="ARBA00023136"/>
    </source>
</evidence>
<protein>
    <submittedName>
        <fullName evidence="12">Mitochondrial carnitine/acylcarnitine carrier protein-like protein</fullName>
    </submittedName>
</protein>
<evidence type="ECO:0000256" key="7">
    <source>
        <dbReference type="ARBA" id="ARBA00023128"/>
    </source>
</evidence>
<comment type="similarity">
    <text evidence="2 10">Belongs to the mitochondrial carrier (TC 2.A.29) family.</text>
</comment>
<dbReference type="InterPro" id="IPR050567">
    <property type="entry name" value="Mitochondrial_Carrier"/>
</dbReference>
<evidence type="ECO:0000313" key="13">
    <source>
        <dbReference type="Proteomes" id="UP000285301"/>
    </source>
</evidence>
<dbReference type="PANTHER" id="PTHR45624:SF4">
    <property type="entry name" value="CONGESTED-LIKE TRACHEA PROTEIN-RELATED"/>
    <property type="match status" value="1"/>
</dbReference>
<keyword evidence="4 9" id="KW-0812">Transmembrane</keyword>
<dbReference type="EMBL" id="NCKU01004258">
    <property type="protein sequence ID" value="RWS06227.1"/>
    <property type="molecule type" value="Genomic_DNA"/>
</dbReference>
<evidence type="ECO:0000256" key="10">
    <source>
        <dbReference type="RuleBase" id="RU000488"/>
    </source>
</evidence>
<evidence type="ECO:0000256" key="4">
    <source>
        <dbReference type="ARBA" id="ARBA00022692"/>
    </source>
</evidence>
<keyword evidence="7" id="KW-0496">Mitochondrion</keyword>
<dbReference type="AlphaFoldDB" id="A0A3S3P6H1"/>
<keyword evidence="5" id="KW-0677">Repeat</keyword>